<evidence type="ECO:0000313" key="4">
    <source>
        <dbReference type="Proteomes" id="UP000799771"/>
    </source>
</evidence>
<dbReference type="EMBL" id="ML977509">
    <property type="protein sequence ID" value="KAF2127983.1"/>
    <property type="molecule type" value="Genomic_DNA"/>
</dbReference>
<dbReference type="OrthoDB" id="3785807at2759"/>
<dbReference type="CDD" id="cd16448">
    <property type="entry name" value="RING-H2"/>
    <property type="match status" value="1"/>
</dbReference>
<dbReference type="Proteomes" id="UP000799771">
    <property type="component" value="Unassembled WGS sequence"/>
</dbReference>
<dbReference type="SUPFAM" id="SSF57850">
    <property type="entry name" value="RING/U-box"/>
    <property type="match status" value="1"/>
</dbReference>
<dbReference type="Pfam" id="PF13639">
    <property type="entry name" value="zf-RING_2"/>
    <property type="match status" value="1"/>
</dbReference>
<keyword evidence="1" id="KW-0862">Zinc</keyword>
<protein>
    <recommendedName>
        <fullName evidence="2">RING-type domain-containing protein</fullName>
    </recommendedName>
</protein>
<organism evidence="3 4">
    <name type="scientific">Dothidotthia symphoricarpi CBS 119687</name>
    <dbReference type="NCBI Taxonomy" id="1392245"/>
    <lineage>
        <taxon>Eukaryota</taxon>
        <taxon>Fungi</taxon>
        <taxon>Dikarya</taxon>
        <taxon>Ascomycota</taxon>
        <taxon>Pezizomycotina</taxon>
        <taxon>Dothideomycetes</taxon>
        <taxon>Pleosporomycetidae</taxon>
        <taxon>Pleosporales</taxon>
        <taxon>Dothidotthiaceae</taxon>
        <taxon>Dothidotthia</taxon>
    </lineage>
</organism>
<dbReference type="Gene3D" id="3.30.40.10">
    <property type="entry name" value="Zinc/RING finger domain, C3HC4 (zinc finger)"/>
    <property type="match status" value="1"/>
</dbReference>
<dbReference type="GO" id="GO:0008270">
    <property type="term" value="F:zinc ion binding"/>
    <property type="evidence" value="ECO:0007669"/>
    <property type="project" value="UniProtKB-KW"/>
</dbReference>
<accession>A0A6A6A9W1</accession>
<dbReference type="RefSeq" id="XP_033522372.1">
    <property type="nucleotide sequence ID" value="XM_033670593.1"/>
</dbReference>
<dbReference type="InterPro" id="IPR001841">
    <property type="entry name" value="Znf_RING"/>
</dbReference>
<keyword evidence="1" id="KW-0479">Metal-binding</keyword>
<keyword evidence="1" id="KW-0863">Zinc-finger</keyword>
<dbReference type="InterPro" id="IPR013083">
    <property type="entry name" value="Znf_RING/FYVE/PHD"/>
</dbReference>
<keyword evidence="4" id="KW-1185">Reference proteome</keyword>
<dbReference type="AlphaFoldDB" id="A0A6A6A9W1"/>
<sequence>MTSTIPTSKPDVQIPPLDFETRETLVTACTTPLRKRKCKGKRCVICLEAFKGTFDDDSYLVVTHCHHVAHKFCLVDRAYSDTKCPLCRAQIFASPAQKGFTRNTMRKFKIPFEGGEYVVSAVLFLEWAASVGSEPADFVQMEGFRGFWDVEHALEDHLLGFQGKRVARAVGDCDWQTAAEWLGVSVDAAFD</sequence>
<evidence type="ECO:0000256" key="1">
    <source>
        <dbReference type="PROSITE-ProRule" id="PRU00175"/>
    </source>
</evidence>
<dbReference type="GeneID" id="54411025"/>
<dbReference type="PROSITE" id="PS50089">
    <property type="entry name" value="ZF_RING_2"/>
    <property type="match status" value="1"/>
</dbReference>
<feature type="domain" description="RING-type" evidence="2">
    <location>
        <begin position="43"/>
        <end position="88"/>
    </location>
</feature>
<evidence type="ECO:0000313" key="3">
    <source>
        <dbReference type="EMBL" id="KAF2127983.1"/>
    </source>
</evidence>
<evidence type="ECO:0000259" key="2">
    <source>
        <dbReference type="PROSITE" id="PS50089"/>
    </source>
</evidence>
<name>A0A6A6A9W1_9PLEO</name>
<reference evidence="3" key="1">
    <citation type="journal article" date="2020" name="Stud. Mycol.">
        <title>101 Dothideomycetes genomes: a test case for predicting lifestyles and emergence of pathogens.</title>
        <authorList>
            <person name="Haridas S."/>
            <person name="Albert R."/>
            <person name="Binder M."/>
            <person name="Bloem J."/>
            <person name="Labutti K."/>
            <person name="Salamov A."/>
            <person name="Andreopoulos B."/>
            <person name="Baker S."/>
            <person name="Barry K."/>
            <person name="Bills G."/>
            <person name="Bluhm B."/>
            <person name="Cannon C."/>
            <person name="Castanera R."/>
            <person name="Culley D."/>
            <person name="Daum C."/>
            <person name="Ezra D."/>
            <person name="Gonzalez J."/>
            <person name="Henrissat B."/>
            <person name="Kuo A."/>
            <person name="Liang C."/>
            <person name="Lipzen A."/>
            <person name="Lutzoni F."/>
            <person name="Magnuson J."/>
            <person name="Mondo S."/>
            <person name="Nolan M."/>
            <person name="Ohm R."/>
            <person name="Pangilinan J."/>
            <person name="Park H.-J."/>
            <person name="Ramirez L."/>
            <person name="Alfaro M."/>
            <person name="Sun H."/>
            <person name="Tritt A."/>
            <person name="Yoshinaga Y."/>
            <person name="Zwiers L.-H."/>
            <person name="Turgeon B."/>
            <person name="Goodwin S."/>
            <person name="Spatafora J."/>
            <person name="Crous P."/>
            <person name="Grigoriev I."/>
        </authorList>
    </citation>
    <scope>NUCLEOTIDE SEQUENCE</scope>
    <source>
        <strain evidence="3">CBS 119687</strain>
    </source>
</reference>
<dbReference type="SMART" id="SM00184">
    <property type="entry name" value="RING"/>
    <property type="match status" value="1"/>
</dbReference>
<gene>
    <name evidence="3" type="ORF">P153DRAFT_386959</name>
</gene>
<proteinExistence type="predicted"/>